<sequence>MAESDPQHQTQAGQVPWIYLHTHHRNAAQRQNQHAQLRQEYLEQWQRDENLGKLRRIALPRSKAAPLPSQVREQAAAKIIAQFDAAYRTS</sequence>
<dbReference type="Proteomes" id="UP000006039">
    <property type="component" value="Unassembled WGS sequence"/>
</dbReference>
<dbReference type="EMBL" id="GL385402">
    <property type="protein sequence ID" value="EJT70310.1"/>
    <property type="molecule type" value="Genomic_DNA"/>
</dbReference>
<dbReference type="RefSeq" id="XP_009228644.1">
    <property type="nucleotide sequence ID" value="XM_009230380.1"/>
</dbReference>
<reference evidence="3" key="1">
    <citation type="submission" date="2010-07" db="EMBL/GenBank/DDBJ databases">
        <title>The genome sequence of Gaeumannomyces graminis var. tritici strain R3-111a-1.</title>
        <authorList>
            <consortium name="The Broad Institute Genome Sequencing Platform"/>
            <person name="Ma L.-J."/>
            <person name="Dead R."/>
            <person name="Young S."/>
            <person name="Zeng Q."/>
            <person name="Koehrsen M."/>
            <person name="Alvarado L."/>
            <person name="Berlin A."/>
            <person name="Chapman S.B."/>
            <person name="Chen Z."/>
            <person name="Freedman E."/>
            <person name="Gellesch M."/>
            <person name="Goldberg J."/>
            <person name="Griggs A."/>
            <person name="Gujja S."/>
            <person name="Heilman E.R."/>
            <person name="Heiman D."/>
            <person name="Hepburn T."/>
            <person name="Howarth C."/>
            <person name="Jen D."/>
            <person name="Larson L."/>
            <person name="Mehta T."/>
            <person name="Neiman D."/>
            <person name="Pearson M."/>
            <person name="Roberts A."/>
            <person name="Saif S."/>
            <person name="Shea T."/>
            <person name="Shenoy N."/>
            <person name="Sisk P."/>
            <person name="Stolte C."/>
            <person name="Sykes S."/>
            <person name="Walk T."/>
            <person name="White J."/>
            <person name="Yandava C."/>
            <person name="Haas B."/>
            <person name="Nusbaum C."/>
            <person name="Birren B."/>
        </authorList>
    </citation>
    <scope>NUCLEOTIDE SEQUENCE [LARGE SCALE GENOMIC DNA]</scope>
    <source>
        <strain evidence="3">R3-111a-1</strain>
    </source>
</reference>
<dbReference type="GeneID" id="20352940"/>
<proteinExistence type="predicted"/>
<dbReference type="AlphaFoldDB" id="J3PG56"/>
<dbReference type="VEuPathDB" id="FungiDB:GGTG_12482"/>
<keyword evidence="3" id="KW-1185">Reference proteome</keyword>
<gene>
    <name evidence="2" type="primary">20352940</name>
    <name evidence="1" type="ORF">GGTG_12482</name>
</gene>
<organism evidence="1">
    <name type="scientific">Gaeumannomyces tritici (strain R3-111a-1)</name>
    <name type="common">Wheat and barley take-all root rot fungus</name>
    <name type="synonym">Gaeumannomyces graminis var. tritici</name>
    <dbReference type="NCBI Taxonomy" id="644352"/>
    <lineage>
        <taxon>Eukaryota</taxon>
        <taxon>Fungi</taxon>
        <taxon>Dikarya</taxon>
        <taxon>Ascomycota</taxon>
        <taxon>Pezizomycotina</taxon>
        <taxon>Sordariomycetes</taxon>
        <taxon>Sordariomycetidae</taxon>
        <taxon>Magnaporthales</taxon>
        <taxon>Magnaporthaceae</taxon>
        <taxon>Gaeumannomyces</taxon>
    </lineage>
</organism>
<reference evidence="2" key="5">
    <citation type="submission" date="2018-04" db="UniProtKB">
        <authorList>
            <consortium name="EnsemblFungi"/>
        </authorList>
    </citation>
    <scope>IDENTIFICATION</scope>
    <source>
        <strain evidence="2">R3-111a-1</strain>
    </source>
</reference>
<evidence type="ECO:0000313" key="3">
    <source>
        <dbReference type="Proteomes" id="UP000006039"/>
    </source>
</evidence>
<accession>J3PG56</accession>
<name>J3PG56_GAET3</name>
<protein>
    <submittedName>
        <fullName evidence="1 2">Uncharacterized protein</fullName>
    </submittedName>
</protein>
<dbReference type="eggNOG" id="ENOG502RNFZ">
    <property type="taxonomic scope" value="Eukaryota"/>
</dbReference>
<reference evidence="1" key="2">
    <citation type="submission" date="2010-07" db="EMBL/GenBank/DDBJ databases">
        <authorList>
            <consortium name="The Broad Institute Genome Sequencing Platform"/>
            <consortium name="Broad Institute Genome Sequencing Center for Infectious Disease"/>
            <person name="Ma L.-J."/>
            <person name="Dead R."/>
            <person name="Young S."/>
            <person name="Zeng Q."/>
            <person name="Koehrsen M."/>
            <person name="Alvarado L."/>
            <person name="Berlin A."/>
            <person name="Chapman S.B."/>
            <person name="Chen Z."/>
            <person name="Freedman E."/>
            <person name="Gellesch M."/>
            <person name="Goldberg J."/>
            <person name="Griggs A."/>
            <person name="Gujja S."/>
            <person name="Heilman E.R."/>
            <person name="Heiman D."/>
            <person name="Hepburn T."/>
            <person name="Howarth C."/>
            <person name="Jen D."/>
            <person name="Larson L."/>
            <person name="Mehta T."/>
            <person name="Neiman D."/>
            <person name="Pearson M."/>
            <person name="Roberts A."/>
            <person name="Saif S."/>
            <person name="Shea T."/>
            <person name="Shenoy N."/>
            <person name="Sisk P."/>
            <person name="Stolte C."/>
            <person name="Sykes S."/>
            <person name="Walk T."/>
            <person name="White J."/>
            <person name="Yandava C."/>
            <person name="Haas B."/>
            <person name="Nusbaum C."/>
            <person name="Birren B."/>
        </authorList>
    </citation>
    <scope>NUCLEOTIDE SEQUENCE</scope>
    <source>
        <strain evidence="1">R3-111a-1</strain>
    </source>
</reference>
<evidence type="ECO:0000313" key="2">
    <source>
        <dbReference type="EnsemblFungi" id="EJT70310"/>
    </source>
</evidence>
<dbReference type="EnsemblFungi" id="EJT70310">
    <property type="protein sequence ID" value="EJT70310"/>
    <property type="gene ID" value="GGTG_12482"/>
</dbReference>
<reference evidence="1" key="3">
    <citation type="submission" date="2010-09" db="EMBL/GenBank/DDBJ databases">
        <title>Annotation of Gaeumannomyces graminis var. tritici R3-111a-1.</title>
        <authorList>
            <consortium name="The Broad Institute Genome Sequencing Platform"/>
            <person name="Ma L.-J."/>
            <person name="Dead R."/>
            <person name="Young S.K."/>
            <person name="Zeng Q."/>
            <person name="Gargeya S."/>
            <person name="Fitzgerald M."/>
            <person name="Haas B."/>
            <person name="Abouelleil A."/>
            <person name="Alvarado L."/>
            <person name="Arachchi H.M."/>
            <person name="Berlin A."/>
            <person name="Brown A."/>
            <person name="Chapman S.B."/>
            <person name="Chen Z."/>
            <person name="Dunbar C."/>
            <person name="Freedman E."/>
            <person name="Gearin G."/>
            <person name="Gellesch M."/>
            <person name="Goldberg J."/>
            <person name="Griggs A."/>
            <person name="Gujja S."/>
            <person name="Heiman D."/>
            <person name="Howarth C."/>
            <person name="Larson L."/>
            <person name="Lui A."/>
            <person name="MacDonald P.J.P."/>
            <person name="Mehta T."/>
            <person name="Montmayeur A."/>
            <person name="Murphy C."/>
            <person name="Neiman D."/>
            <person name="Pearson M."/>
            <person name="Priest M."/>
            <person name="Roberts A."/>
            <person name="Saif S."/>
            <person name="Shea T."/>
            <person name="Shenoy N."/>
            <person name="Sisk P."/>
            <person name="Stolte C."/>
            <person name="Sykes S."/>
            <person name="Yandava C."/>
            <person name="Wortman J."/>
            <person name="Nusbaum C."/>
            <person name="Birren B."/>
        </authorList>
    </citation>
    <scope>NUCLEOTIDE SEQUENCE</scope>
    <source>
        <strain evidence="1">R3-111a-1</strain>
    </source>
</reference>
<evidence type="ECO:0000313" key="1">
    <source>
        <dbReference type="EMBL" id="EJT70310.1"/>
    </source>
</evidence>
<reference evidence="2" key="4">
    <citation type="journal article" date="2015" name="G3 (Bethesda)">
        <title>Genome sequences of three phytopathogenic species of the Magnaporthaceae family of fungi.</title>
        <authorList>
            <person name="Okagaki L.H."/>
            <person name="Nunes C.C."/>
            <person name="Sailsbery J."/>
            <person name="Clay B."/>
            <person name="Brown D."/>
            <person name="John T."/>
            <person name="Oh Y."/>
            <person name="Young N."/>
            <person name="Fitzgerald M."/>
            <person name="Haas B.J."/>
            <person name="Zeng Q."/>
            <person name="Young S."/>
            <person name="Adiconis X."/>
            <person name="Fan L."/>
            <person name="Levin J.Z."/>
            <person name="Mitchell T.K."/>
            <person name="Okubara P.A."/>
            <person name="Farman M.L."/>
            <person name="Kohn L.M."/>
            <person name="Birren B."/>
            <person name="Ma L.-J."/>
            <person name="Dean R.A."/>
        </authorList>
    </citation>
    <scope>NUCLEOTIDE SEQUENCE</scope>
    <source>
        <strain evidence="2">R3-111a-1</strain>
    </source>
</reference>
<dbReference type="HOGENOM" id="CLU_2543035_0_0_1"/>